<reference evidence="2" key="1">
    <citation type="submission" date="2024-06" db="UniProtKB">
        <authorList>
            <consortium name="RefSeq"/>
        </authorList>
    </citation>
    <scope>NUCLEOTIDE SEQUENCE [LARGE SCALE GENOMIC DNA]</scope>
    <source>
        <strain evidence="2">MV2-25</strain>
    </source>
</reference>
<organism evidence="2 3">
    <name type="scientific">Drosophila pseudoobscura pseudoobscura</name>
    <name type="common">Fruit fly</name>
    <dbReference type="NCBI Taxonomy" id="46245"/>
    <lineage>
        <taxon>Eukaryota</taxon>
        <taxon>Metazoa</taxon>
        <taxon>Ecdysozoa</taxon>
        <taxon>Arthropoda</taxon>
        <taxon>Hexapoda</taxon>
        <taxon>Insecta</taxon>
        <taxon>Pterygota</taxon>
        <taxon>Neoptera</taxon>
        <taxon>Endopterygota</taxon>
        <taxon>Diptera</taxon>
        <taxon>Brachycera</taxon>
        <taxon>Muscomorpha</taxon>
        <taxon>Ephydroidea</taxon>
        <taxon>Drosophilidae</taxon>
        <taxon>Drosophila</taxon>
        <taxon>Sophophora</taxon>
    </lineage>
</organism>
<keyword evidence="2" id="KW-1185">Reference proteome</keyword>
<dbReference type="RefSeq" id="XP_033241854.1">
    <property type="nucleotide sequence ID" value="XM_033385963.1"/>
</dbReference>
<keyword evidence="1" id="KW-0812">Transmembrane</keyword>
<keyword evidence="1" id="KW-0472">Membrane</keyword>
<dbReference type="AlphaFoldDB" id="A0A6I8WFA3"/>
<evidence type="ECO:0000256" key="1">
    <source>
        <dbReference type="SAM" id="Phobius"/>
    </source>
</evidence>
<dbReference type="InParanoid" id="A0A6I8WFA3"/>
<proteinExistence type="predicted"/>
<protein>
    <submittedName>
        <fullName evidence="3">Protein midgut expression 1</fullName>
    </submittedName>
</protein>
<keyword evidence="1" id="KW-1133">Transmembrane helix</keyword>
<accession>A0A6I8WFA3</accession>
<gene>
    <name evidence="3" type="primary">LOC26533261</name>
</gene>
<reference evidence="3" key="2">
    <citation type="submission" date="2025-08" db="UniProtKB">
        <authorList>
            <consortium name="RefSeq"/>
        </authorList>
    </citation>
    <scope>IDENTIFICATION</scope>
    <source>
        <strain evidence="3">MV-25-SWS-2005</strain>
        <tissue evidence="3">Whole body</tissue>
    </source>
</reference>
<name>A0A6I8WFA3_DROPS</name>
<evidence type="ECO:0000313" key="3">
    <source>
        <dbReference type="RefSeq" id="XP_033241854.1"/>
    </source>
</evidence>
<evidence type="ECO:0000313" key="2">
    <source>
        <dbReference type="Proteomes" id="UP000001819"/>
    </source>
</evidence>
<sequence>MCKCLAGNVACCCFNCALSVLISIISTFLIVFIVVGLVVYFVYYHEKEDDVSKLKDTVTDNFQSGIDKIKNALGKT</sequence>
<feature type="transmembrane region" description="Helical" evidence="1">
    <location>
        <begin position="20"/>
        <end position="43"/>
    </location>
</feature>
<dbReference type="KEGG" id="dpo:26533261"/>
<dbReference type="Proteomes" id="UP000001819">
    <property type="component" value="Chromosome 2"/>
</dbReference>